<dbReference type="Proteomes" id="UP000800094">
    <property type="component" value="Unassembled WGS sequence"/>
</dbReference>
<dbReference type="SMART" id="SM00222">
    <property type="entry name" value="Sec7"/>
    <property type="match status" value="1"/>
</dbReference>
<accession>A0A6A6HV39</accession>
<feature type="compositionally biased region" description="Basic residues" evidence="1">
    <location>
        <begin position="485"/>
        <end position="497"/>
    </location>
</feature>
<feature type="domain" description="SEC7" evidence="2">
    <location>
        <begin position="828"/>
        <end position="999"/>
    </location>
</feature>
<dbReference type="PROSITE" id="PS50190">
    <property type="entry name" value="SEC7"/>
    <property type="match status" value="1"/>
</dbReference>
<feature type="region of interest" description="Disordered" evidence="1">
    <location>
        <begin position="987"/>
        <end position="1021"/>
    </location>
</feature>
<feature type="region of interest" description="Disordered" evidence="1">
    <location>
        <begin position="116"/>
        <end position="224"/>
    </location>
</feature>
<feature type="region of interest" description="Disordered" evidence="1">
    <location>
        <begin position="238"/>
        <end position="259"/>
    </location>
</feature>
<dbReference type="Pfam" id="PF01369">
    <property type="entry name" value="Sec7"/>
    <property type="match status" value="1"/>
</dbReference>
<dbReference type="GO" id="GO:0032012">
    <property type="term" value="P:regulation of ARF protein signal transduction"/>
    <property type="evidence" value="ECO:0007669"/>
    <property type="project" value="InterPro"/>
</dbReference>
<dbReference type="OrthoDB" id="2157641at2759"/>
<dbReference type="InterPro" id="IPR041681">
    <property type="entry name" value="PH_9"/>
</dbReference>
<dbReference type="PANTHER" id="PTHR10663">
    <property type="entry name" value="GUANYL-NUCLEOTIDE EXCHANGE FACTOR"/>
    <property type="match status" value="1"/>
</dbReference>
<dbReference type="Gene3D" id="1.10.1000.11">
    <property type="entry name" value="Arf Nucleotide-binding Site Opener,domain 2"/>
    <property type="match status" value="1"/>
</dbReference>
<feature type="compositionally biased region" description="Polar residues" evidence="1">
    <location>
        <begin position="371"/>
        <end position="385"/>
    </location>
</feature>
<evidence type="ECO:0000313" key="4">
    <source>
        <dbReference type="Proteomes" id="UP000800094"/>
    </source>
</evidence>
<dbReference type="InterPro" id="IPR000904">
    <property type="entry name" value="Sec7_dom"/>
</dbReference>
<dbReference type="GeneID" id="54573519"/>
<feature type="region of interest" description="Disordered" evidence="1">
    <location>
        <begin position="1421"/>
        <end position="1464"/>
    </location>
</feature>
<feature type="compositionally biased region" description="Polar residues" evidence="1">
    <location>
        <begin position="1183"/>
        <end position="1192"/>
    </location>
</feature>
<feature type="compositionally biased region" description="Low complexity" evidence="1">
    <location>
        <begin position="18"/>
        <end position="27"/>
    </location>
</feature>
<feature type="compositionally biased region" description="Polar residues" evidence="1">
    <location>
        <begin position="593"/>
        <end position="602"/>
    </location>
</feature>
<feature type="compositionally biased region" description="Basic and acidic residues" evidence="1">
    <location>
        <begin position="66"/>
        <end position="78"/>
    </location>
</feature>
<feature type="compositionally biased region" description="Polar residues" evidence="1">
    <location>
        <begin position="1130"/>
        <end position="1154"/>
    </location>
</feature>
<dbReference type="SUPFAM" id="SSF48425">
    <property type="entry name" value="Sec7 domain"/>
    <property type="match status" value="1"/>
</dbReference>
<name>A0A6A6HV39_9PLEO</name>
<feature type="region of interest" description="Disordered" evidence="1">
    <location>
        <begin position="1"/>
        <end position="78"/>
    </location>
</feature>
<feature type="compositionally biased region" description="Polar residues" evidence="1">
    <location>
        <begin position="1163"/>
        <end position="1172"/>
    </location>
</feature>
<dbReference type="EMBL" id="ML987209">
    <property type="protein sequence ID" value="KAF2242054.1"/>
    <property type="molecule type" value="Genomic_DNA"/>
</dbReference>
<protein>
    <submittedName>
        <fullName evidence="3">Sec7 domain-containing protein</fullName>
    </submittedName>
</protein>
<organism evidence="3 4">
    <name type="scientific">Trematosphaeria pertusa</name>
    <dbReference type="NCBI Taxonomy" id="390896"/>
    <lineage>
        <taxon>Eukaryota</taxon>
        <taxon>Fungi</taxon>
        <taxon>Dikarya</taxon>
        <taxon>Ascomycota</taxon>
        <taxon>Pezizomycotina</taxon>
        <taxon>Dothideomycetes</taxon>
        <taxon>Pleosporomycetidae</taxon>
        <taxon>Pleosporales</taxon>
        <taxon>Massarineae</taxon>
        <taxon>Trematosphaeriaceae</taxon>
        <taxon>Trematosphaeria</taxon>
    </lineage>
</organism>
<feature type="compositionally biased region" description="Polar residues" evidence="1">
    <location>
        <begin position="673"/>
        <end position="682"/>
    </location>
</feature>
<dbReference type="PANTHER" id="PTHR10663:SF373">
    <property type="entry name" value="PH AND SEC7 DOMAIN-CONTAINING PROTEIN C11E3.11C"/>
    <property type="match status" value="1"/>
</dbReference>
<feature type="region of interest" description="Disordered" evidence="1">
    <location>
        <begin position="560"/>
        <end position="620"/>
    </location>
</feature>
<feature type="compositionally biased region" description="Pro residues" evidence="1">
    <location>
        <begin position="357"/>
        <end position="369"/>
    </location>
</feature>
<dbReference type="InterPro" id="IPR011993">
    <property type="entry name" value="PH-like_dom_sf"/>
</dbReference>
<evidence type="ECO:0000259" key="2">
    <source>
        <dbReference type="PROSITE" id="PS50190"/>
    </source>
</evidence>
<reference evidence="3" key="1">
    <citation type="journal article" date="2020" name="Stud. Mycol.">
        <title>101 Dothideomycetes genomes: a test case for predicting lifestyles and emergence of pathogens.</title>
        <authorList>
            <person name="Haridas S."/>
            <person name="Albert R."/>
            <person name="Binder M."/>
            <person name="Bloem J."/>
            <person name="Labutti K."/>
            <person name="Salamov A."/>
            <person name="Andreopoulos B."/>
            <person name="Baker S."/>
            <person name="Barry K."/>
            <person name="Bills G."/>
            <person name="Bluhm B."/>
            <person name="Cannon C."/>
            <person name="Castanera R."/>
            <person name="Culley D."/>
            <person name="Daum C."/>
            <person name="Ezra D."/>
            <person name="Gonzalez J."/>
            <person name="Henrissat B."/>
            <person name="Kuo A."/>
            <person name="Liang C."/>
            <person name="Lipzen A."/>
            <person name="Lutzoni F."/>
            <person name="Magnuson J."/>
            <person name="Mondo S."/>
            <person name="Nolan M."/>
            <person name="Ohm R."/>
            <person name="Pangilinan J."/>
            <person name="Park H.-J."/>
            <person name="Ramirez L."/>
            <person name="Alfaro M."/>
            <person name="Sun H."/>
            <person name="Tritt A."/>
            <person name="Yoshinaga Y."/>
            <person name="Zwiers L.-H."/>
            <person name="Turgeon B."/>
            <person name="Goodwin S."/>
            <person name="Spatafora J."/>
            <person name="Crous P."/>
            <person name="Grigoriev I."/>
        </authorList>
    </citation>
    <scope>NUCLEOTIDE SEQUENCE</scope>
    <source>
        <strain evidence="3">CBS 122368</strain>
    </source>
</reference>
<dbReference type="InterPro" id="IPR035999">
    <property type="entry name" value="Sec7_dom_sf"/>
</dbReference>
<feature type="compositionally biased region" description="Low complexity" evidence="1">
    <location>
        <begin position="411"/>
        <end position="420"/>
    </location>
</feature>
<dbReference type="RefSeq" id="XP_033677058.1">
    <property type="nucleotide sequence ID" value="XM_033820189.1"/>
</dbReference>
<proteinExistence type="predicted"/>
<feature type="region of interest" description="Disordered" evidence="1">
    <location>
        <begin position="640"/>
        <end position="765"/>
    </location>
</feature>
<feature type="region of interest" description="Disordered" evidence="1">
    <location>
        <begin position="275"/>
        <end position="340"/>
    </location>
</feature>
<feature type="compositionally biased region" description="Polar residues" evidence="1">
    <location>
        <begin position="464"/>
        <end position="477"/>
    </location>
</feature>
<feature type="compositionally biased region" description="Polar residues" evidence="1">
    <location>
        <begin position="1009"/>
        <end position="1019"/>
    </location>
</feature>
<dbReference type="Pfam" id="PF15410">
    <property type="entry name" value="PH_9"/>
    <property type="match status" value="1"/>
</dbReference>
<evidence type="ECO:0000256" key="1">
    <source>
        <dbReference type="SAM" id="MobiDB-lite"/>
    </source>
</evidence>
<dbReference type="InterPro" id="IPR023394">
    <property type="entry name" value="Sec7_C_sf"/>
</dbReference>
<feature type="region of interest" description="Disordered" evidence="1">
    <location>
        <begin position="779"/>
        <end position="808"/>
    </location>
</feature>
<feature type="compositionally biased region" description="Pro residues" evidence="1">
    <location>
        <begin position="291"/>
        <end position="312"/>
    </location>
</feature>
<feature type="region of interest" description="Disordered" evidence="1">
    <location>
        <begin position="354"/>
        <end position="533"/>
    </location>
</feature>
<feature type="region of interest" description="Disordered" evidence="1">
    <location>
        <begin position="1566"/>
        <end position="1602"/>
    </location>
</feature>
<evidence type="ECO:0000313" key="3">
    <source>
        <dbReference type="EMBL" id="KAF2242054.1"/>
    </source>
</evidence>
<dbReference type="Gene3D" id="2.30.29.30">
    <property type="entry name" value="Pleckstrin-homology domain (PH domain)/Phosphotyrosine-binding domain (PTB)"/>
    <property type="match status" value="1"/>
</dbReference>
<gene>
    <name evidence="3" type="ORF">BU26DRAFT_164354</name>
</gene>
<sequence>MADFGSSSRADAREESRPTTPTGSSRTYKANGGMPSLDTRPTQDQTFFDDATPVDTARNSDGQQETLRDSHDLSFGDGTRDSVVDNMLLSLDQLPAQFSHPAALYSNFDHDNFFLTDNHYPPPRPSRHRGHTYASSQSSDYELHIDDTSSRYSSHHSRGRRSNSSNNIPTTMSRKGSLRAPWSGAGSKQTHGLHGDFQQTGHMRSGGKKGSKGSGSSSMDFGHAGILGTHRLGFGNRSASFDHGNGASRTSPVKTEAILDRSRPTYQNYHHEYDAAPEPTIPAGPRRVQHEPPPQSPIAYPPQPSYAPPQAPVPRRKGSVRSTTSYRTLRKNKSQPEPNMRAQAQEFVNASNIRDLPPIPTFQDPPAPSPTVATRKQAFHSSSPVATPKEKPGFFRRVFGGGLPKAQVQLSNSSTNSNSSRMEPSPASAAQRPTEIDSIYSPRPRTTPSGSSHIATQLKPAQSRAPQTANSMHNQSQQPPPPPLAKKHSSFFRRRKKSISEATKPPVMTLDFKAPSKHEVLPPQPSPGVSSLRKVMNPYLNDLGSPGDKYDTREHQAAANGLTNGERSNGFSPGYKPHKDATVRAIKPDSRGTDNTPPSSRGEQVKAAHLASTDSPKLKLKMRHGKTNLASMQEDTFLADSSSCNEDHSGRATPVGERNAFGGMDETRRPKTCPTSSPSAHSGTEGRSGRRPKTREQRADLLSPRSGDAKAAPTGSPSPSASEVEDDGWIITSPTKKEQASVKKSTGRAKRVWLEPTSSEEKLAGDDAEDLKLPLEGAHASQKQLEKESPTSVQPPTPSSSTNEVFHSATSLPILQVEGRDSDNMPAIVEHRPQHEEPVDEDRERAFRIFNNEDPVVQKAQAAAVLGDVTTTSIRMRKAYMELFDWTGFNILAAMRDLCGKLVLKAETQQVDRILMSLSERWCECNPNHGFKALDVVHTICYSILLLNTDLHLADIDTRMTRSQFVKNTLPTVTRVCKDAVKDAADETLRPQSTQLRRGSLPWNDKSEPNSPAAENTTFPADAAEEQLEGRRARSRLSVRPPIRSGSEGVLSDSATSDANLLVYAPYNGPVKGWEYQVETVLKDFYDSIRKQRLPLHGASSLQVHEQPSTNSLSVSGMLRRTPSVLSKAPSENMSYRGRSQTDFRSMGKSWNSKARSRPRMYPTSTVASSRTSLDDGSVWSPAGSSTWSRYSHGKTQTSMSMESLGSHFAHGDYQQAIGFANALSQAIIREEGMTIASDEEFTRVAPLLEDESLELVGAPWAKEGILKHKHHLEALDKKAKDRTWNECFAVIEKGYMRLFSFSMNSKSLRHKNKSRPSAGSVVGGGNWMDNAEALDSFLLRQTIASALPPPGYSKSRPHVWALSLPTGAVHLFQVGTPDIVKEFVSTANYWSARLSKEPLVGGVSNIEYGWGDTVINTALIRQDPPPSHSQQGHVPRPSMASSLRSSVDHATGTPKARLPGDKVNLADWSPPTSSMMASNLMEVDQLRALTDYVKNVEEELARHNELRAPMLIAFSPRHPNAAKAMANWERKSSYLLREIVKFRTYIDSLTAAQISKERIYAEREATAEKDTDANGVTAGFPLATEVDGASEAPTASEPIAA</sequence>
<feature type="compositionally biased region" description="Polar residues" evidence="1">
    <location>
        <begin position="561"/>
        <end position="571"/>
    </location>
</feature>
<feature type="region of interest" description="Disordered" evidence="1">
    <location>
        <begin position="1123"/>
        <end position="1192"/>
    </location>
</feature>
<feature type="compositionally biased region" description="Basic and acidic residues" evidence="1">
    <location>
        <begin position="577"/>
        <end position="592"/>
    </location>
</feature>
<feature type="compositionally biased region" description="Low complexity" evidence="1">
    <location>
        <begin position="709"/>
        <end position="722"/>
    </location>
</feature>
<dbReference type="GO" id="GO:0005085">
    <property type="term" value="F:guanyl-nucleotide exchange factor activity"/>
    <property type="evidence" value="ECO:0007669"/>
    <property type="project" value="InterPro"/>
</dbReference>
<dbReference type="SUPFAM" id="SSF50729">
    <property type="entry name" value="PH domain-like"/>
    <property type="match status" value="1"/>
</dbReference>
<feature type="compositionally biased region" description="Low complexity" evidence="1">
    <location>
        <begin position="441"/>
        <end position="452"/>
    </location>
</feature>
<keyword evidence="4" id="KW-1185">Reference proteome</keyword>